<comment type="caution">
    <text evidence="1">The sequence shown here is derived from an EMBL/GenBank/DDBJ whole genome shotgun (WGS) entry which is preliminary data.</text>
</comment>
<evidence type="ECO:0000313" key="1">
    <source>
        <dbReference type="EMBL" id="GFU41852.1"/>
    </source>
</evidence>
<accession>A0A8X6QRX0</accession>
<organism evidence="1 2">
    <name type="scientific">Nephila pilipes</name>
    <name type="common">Giant wood spider</name>
    <name type="synonym">Nephila maculata</name>
    <dbReference type="NCBI Taxonomy" id="299642"/>
    <lineage>
        <taxon>Eukaryota</taxon>
        <taxon>Metazoa</taxon>
        <taxon>Ecdysozoa</taxon>
        <taxon>Arthropoda</taxon>
        <taxon>Chelicerata</taxon>
        <taxon>Arachnida</taxon>
        <taxon>Araneae</taxon>
        <taxon>Araneomorphae</taxon>
        <taxon>Entelegynae</taxon>
        <taxon>Araneoidea</taxon>
        <taxon>Nephilidae</taxon>
        <taxon>Nephila</taxon>
    </lineage>
</organism>
<reference evidence="1" key="1">
    <citation type="submission" date="2020-08" db="EMBL/GenBank/DDBJ databases">
        <title>Multicomponent nature underlies the extraordinary mechanical properties of spider dragline silk.</title>
        <authorList>
            <person name="Kono N."/>
            <person name="Nakamura H."/>
            <person name="Mori M."/>
            <person name="Yoshida Y."/>
            <person name="Ohtoshi R."/>
            <person name="Malay A.D."/>
            <person name="Moran D.A.P."/>
            <person name="Tomita M."/>
            <person name="Numata K."/>
            <person name="Arakawa K."/>
        </authorList>
    </citation>
    <scope>NUCLEOTIDE SEQUENCE</scope>
</reference>
<evidence type="ECO:0000313" key="2">
    <source>
        <dbReference type="Proteomes" id="UP000887013"/>
    </source>
</evidence>
<dbReference type="EMBL" id="BMAW01085206">
    <property type="protein sequence ID" value="GFU41852.1"/>
    <property type="molecule type" value="Genomic_DNA"/>
</dbReference>
<dbReference type="Proteomes" id="UP000887013">
    <property type="component" value="Unassembled WGS sequence"/>
</dbReference>
<gene>
    <name evidence="1" type="ORF">NPIL_414181</name>
</gene>
<name>A0A8X6QRX0_NEPPI</name>
<dbReference type="AlphaFoldDB" id="A0A8X6QRX0"/>
<proteinExistence type="predicted"/>
<protein>
    <submittedName>
        <fullName evidence="1">Uncharacterized protein</fullName>
    </submittedName>
</protein>
<keyword evidence="2" id="KW-1185">Reference proteome</keyword>
<sequence>MSSGRSGNCCFVDCLRIFTLISFPDSPLLFSRPICPPWPFNQYRTVFTLALNWTFDPQIKCAYQDRLLITVFVSPFIDCDDGQYVDLPFLELLESSALLIFGGIKRAPV</sequence>